<dbReference type="InterPro" id="IPR050817">
    <property type="entry name" value="DjlA_DnaK_co-chaperone"/>
</dbReference>
<dbReference type="SUPFAM" id="SSF46565">
    <property type="entry name" value="Chaperone J-domain"/>
    <property type="match status" value="1"/>
</dbReference>
<gene>
    <name evidence="3" type="ORF">HK414_05585</name>
</gene>
<dbReference type="PROSITE" id="PS50076">
    <property type="entry name" value="DNAJ_2"/>
    <property type="match status" value="1"/>
</dbReference>
<keyword evidence="4" id="KW-1185">Reference proteome</keyword>
<dbReference type="SMART" id="SM00271">
    <property type="entry name" value="DnaJ"/>
    <property type="match status" value="1"/>
</dbReference>
<dbReference type="CDD" id="cd06257">
    <property type="entry name" value="DnaJ"/>
    <property type="match status" value="1"/>
</dbReference>
<dbReference type="Gene3D" id="1.10.287.110">
    <property type="entry name" value="DnaJ domain"/>
    <property type="match status" value="1"/>
</dbReference>
<feature type="compositionally biased region" description="Pro residues" evidence="1">
    <location>
        <begin position="281"/>
        <end position="300"/>
    </location>
</feature>
<dbReference type="PANTHER" id="PTHR24074">
    <property type="entry name" value="CO-CHAPERONE PROTEIN DJLA"/>
    <property type="match status" value="1"/>
</dbReference>
<feature type="compositionally biased region" description="Basic residues" evidence="1">
    <location>
        <begin position="317"/>
        <end position="329"/>
    </location>
</feature>
<reference evidence="3 4" key="1">
    <citation type="submission" date="2020-05" db="EMBL/GenBank/DDBJ databases">
        <title>Ramlibacter rhizophilus sp. nov., isolated from rhizosphere soil of national flower Mugunghwa from South Korea.</title>
        <authorList>
            <person name="Zheng-Fei Y."/>
            <person name="Huan T."/>
        </authorList>
    </citation>
    <scope>NUCLEOTIDE SEQUENCE [LARGE SCALE GENOMIC DNA]</scope>
    <source>
        <strain evidence="3 4">H242</strain>
    </source>
</reference>
<reference evidence="3 4" key="2">
    <citation type="submission" date="2020-05" db="EMBL/GenBank/DDBJ databases">
        <authorList>
            <person name="Khan S.A."/>
            <person name="Jeon C.O."/>
            <person name="Chun B.H."/>
        </authorList>
    </citation>
    <scope>NUCLEOTIDE SEQUENCE [LARGE SCALE GENOMIC DNA]</scope>
    <source>
        <strain evidence="3 4">H242</strain>
    </source>
</reference>
<evidence type="ECO:0000256" key="1">
    <source>
        <dbReference type="SAM" id="MobiDB-lite"/>
    </source>
</evidence>
<feature type="compositionally biased region" description="Low complexity" evidence="1">
    <location>
        <begin position="301"/>
        <end position="316"/>
    </location>
</feature>
<evidence type="ECO:0000313" key="3">
    <source>
        <dbReference type="EMBL" id="QJW83704.1"/>
    </source>
</evidence>
<evidence type="ECO:0000259" key="2">
    <source>
        <dbReference type="PROSITE" id="PS50076"/>
    </source>
</evidence>
<name>A0ABX6P2F8_9BURK</name>
<organism evidence="3 4">
    <name type="scientific">Ramlibacter terrae</name>
    <dbReference type="NCBI Taxonomy" id="2732511"/>
    <lineage>
        <taxon>Bacteria</taxon>
        <taxon>Pseudomonadati</taxon>
        <taxon>Pseudomonadota</taxon>
        <taxon>Betaproteobacteria</taxon>
        <taxon>Burkholderiales</taxon>
        <taxon>Comamonadaceae</taxon>
        <taxon>Ramlibacter</taxon>
    </lineage>
</organism>
<dbReference type="InterPro" id="IPR036869">
    <property type="entry name" value="J_dom_sf"/>
</dbReference>
<evidence type="ECO:0000313" key="4">
    <source>
        <dbReference type="Proteomes" id="UP000500826"/>
    </source>
</evidence>
<feature type="region of interest" description="Disordered" evidence="1">
    <location>
        <begin position="157"/>
        <end position="181"/>
    </location>
</feature>
<protein>
    <submittedName>
        <fullName evidence="3">J domain-containing protein</fullName>
    </submittedName>
</protein>
<proteinExistence type="predicted"/>
<sequence length="349" mass="37269">MKDAAEPTTAISPALHAALLDYFAFPGRHQLALRQPVLLFGSIREVLQIAAGRGLSPDAAGKPGLREAAAFFLRAALLYPGADHYAVLGFAPRTEPVDVKERYRLLMRLIHPDFAGSGSAPRPADAAVRVNLAYEVLSSPVLRAEYDGQLAALASERPAAARGMDPRRPGPESATDADEDPVTKRKLAWALVAAGVAVVTGILLMPRVEQEALVQKPASDPNAVAPTRHAEPPPPEPAAALLAAGNLSPASVATAQPATVAAAPVAETVAAPLRVAQVQPAPVPPPPPRAEAPRAVPLPLPSRSLPLRRPPSATSPPRRRRRLRWRLRWRRRSPRAPWPPIRRLPPRSP</sequence>
<accession>A0ABX6P2F8</accession>
<dbReference type="Proteomes" id="UP000500826">
    <property type="component" value="Chromosome"/>
</dbReference>
<feature type="region of interest" description="Disordered" evidence="1">
    <location>
        <begin position="280"/>
        <end position="329"/>
    </location>
</feature>
<dbReference type="InterPro" id="IPR001623">
    <property type="entry name" value="DnaJ_domain"/>
</dbReference>
<feature type="region of interest" description="Disordered" evidence="1">
    <location>
        <begin position="215"/>
        <end position="238"/>
    </location>
</feature>
<dbReference type="EMBL" id="CP053418">
    <property type="protein sequence ID" value="QJW83704.1"/>
    <property type="molecule type" value="Genomic_DNA"/>
</dbReference>
<dbReference type="Pfam" id="PF00226">
    <property type="entry name" value="DnaJ"/>
    <property type="match status" value="1"/>
</dbReference>
<feature type="domain" description="J" evidence="2">
    <location>
        <begin position="83"/>
        <end position="150"/>
    </location>
</feature>